<gene>
    <name evidence="1" type="ORF">H5410_030270</name>
</gene>
<name>A0A9J5YI59_SOLCO</name>
<accession>A0A9J5YI59</accession>
<organism evidence="1 2">
    <name type="scientific">Solanum commersonii</name>
    <name type="common">Commerson's wild potato</name>
    <name type="synonym">Commerson's nightshade</name>
    <dbReference type="NCBI Taxonomy" id="4109"/>
    <lineage>
        <taxon>Eukaryota</taxon>
        <taxon>Viridiplantae</taxon>
        <taxon>Streptophyta</taxon>
        <taxon>Embryophyta</taxon>
        <taxon>Tracheophyta</taxon>
        <taxon>Spermatophyta</taxon>
        <taxon>Magnoliopsida</taxon>
        <taxon>eudicotyledons</taxon>
        <taxon>Gunneridae</taxon>
        <taxon>Pentapetalae</taxon>
        <taxon>asterids</taxon>
        <taxon>lamiids</taxon>
        <taxon>Solanales</taxon>
        <taxon>Solanaceae</taxon>
        <taxon>Solanoideae</taxon>
        <taxon>Solaneae</taxon>
        <taxon>Solanum</taxon>
    </lineage>
</organism>
<dbReference type="EMBL" id="JACXVP010000006">
    <property type="protein sequence ID" value="KAG5598900.1"/>
    <property type="molecule type" value="Genomic_DNA"/>
</dbReference>
<comment type="caution">
    <text evidence="1">The sequence shown here is derived from an EMBL/GenBank/DDBJ whole genome shotgun (WGS) entry which is preliminary data.</text>
</comment>
<evidence type="ECO:0000313" key="1">
    <source>
        <dbReference type="EMBL" id="KAG5598900.1"/>
    </source>
</evidence>
<proteinExistence type="predicted"/>
<reference evidence="1 2" key="1">
    <citation type="submission" date="2020-09" db="EMBL/GenBank/DDBJ databases">
        <title>De no assembly of potato wild relative species, Solanum commersonii.</title>
        <authorList>
            <person name="Cho K."/>
        </authorList>
    </citation>
    <scope>NUCLEOTIDE SEQUENCE [LARGE SCALE GENOMIC DNA]</scope>
    <source>
        <strain evidence="1">LZ3.2</strain>
        <tissue evidence="1">Leaf</tissue>
    </source>
</reference>
<sequence>MKIKEYIEDMMGGDELQDGIDLLEMNLISRNVRKQFLASSQSPERTLLTTPSKSYVADVVNKGASMVLISYQEDVMRPMIGKEHVVHLHSVADPGFEGYGCSLPLM</sequence>
<dbReference type="Proteomes" id="UP000824120">
    <property type="component" value="Chromosome 6"/>
</dbReference>
<evidence type="ECO:0000313" key="2">
    <source>
        <dbReference type="Proteomes" id="UP000824120"/>
    </source>
</evidence>
<dbReference type="AlphaFoldDB" id="A0A9J5YI59"/>
<keyword evidence="2" id="KW-1185">Reference proteome</keyword>
<protein>
    <submittedName>
        <fullName evidence="1">Uncharacterized protein</fullName>
    </submittedName>
</protein>